<dbReference type="GO" id="GO:0005524">
    <property type="term" value="F:ATP binding"/>
    <property type="evidence" value="ECO:0007669"/>
    <property type="project" value="InterPro"/>
</dbReference>
<evidence type="ECO:0000313" key="8">
    <source>
        <dbReference type="EMBL" id="CAB4887487.1"/>
    </source>
</evidence>
<comment type="similarity">
    <text evidence="2">Belongs to the cation transport ATPase (P-type) (TC 3.A.3) family. Type IB subfamily.</text>
</comment>
<dbReference type="InterPro" id="IPR008250">
    <property type="entry name" value="ATPase_P-typ_transduc_dom_A_sf"/>
</dbReference>
<dbReference type="InterPro" id="IPR027256">
    <property type="entry name" value="P-typ_ATPase_IB"/>
</dbReference>
<dbReference type="SUPFAM" id="SSF81665">
    <property type="entry name" value="Calcium ATPase, transmembrane domain M"/>
    <property type="match status" value="1"/>
</dbReference>
<organism evidence="8">
    <name type="scientific">freshwater metagenome</name>
    <dbReference type="NCBI Taxonomy" id="449393"/>
    <lineage>
        <taxon>unclassified sequences</taxon>
        <taxon>metagenomes</taxon>
        <taxon>ecological metagenomes</taxon>
    </lineage>
</organism>
<dbReference type="SUPFAM" id="SSF56784">
    <property type="entry name" value="HAD-like"/>
    <property type="match status" value="1"/>
</dbReference>
<accession>A0A6J7EVC2</accession>
<dbReference type="GO" id="GO:0015086">
    <property type="term" value="F:cadmium ion transmembrane transporter activity"/>
    <property type="evidence" value="ECO:0007669"/>
    <property type="project" value="TreeGrafter"/>
</dbReference>
<dbReference type="InterPro" id="IPR059000">
    <property type="entry name" value="ATPase_P-type_domA"/>
</dbReference>
<feature type="transmembrane region" description="Helical" evidence="6">
    <location>
        <begin position="546"/>
        <end position="570"/>
    </location>
</feature>
<comment type="subcellular location">
    <subcellularLocation>
        <location evidence="1">Membrane</location>
    </subcellularLocation>
</comment>
<feature type="transmembrane region" description="Helical" evidence="6">
    <location>
        <begin position="223"/>
        <end position="242"/>
    </location>
</feature>
<dbReference type="GO" id="GO:0019829">
    <property type="term" value="F:ATPase-coupled monoatomic cation transmembrane transporter activity"/>
    <property type="evidence" value="ECO:0007669"/>
    <property type="project" value="InterPro"/>
</dbReference>
<dbReference type="PANTHER" id="PTHR48085">
    <property type="entry name" value="CADMIUM/ZINC-TRANSPORTING ATPASE HMA2-RELATED"/>
    <property type="match status" value="1"/>
</dbReference>
<dbReference type="PRINTS" id="PR00119">
    <property type="entry name" value="CATATPASE"/>
</dbReference>
<dbReference type="GO" id="GO:0016887">
    <property type="term" value="F:ATP hydrolysis activity"/>
    <property type="evidence" value="ECO:0007669"/>
    <property type="project" value="InterPro"/>
</dbReference>
<dbReference type="InterPro" id="IPR023298">
    <property type="entry name" value="ATPase_P-typ_TM_dom_sf"/>
</dbReference>
<dbReference type="PANTHER" id="PTHR48085:SF5">
    <property type="entry name" value="CADMIUM_ZINC-TRANSPORTING ATPASE HMA4-RELATED"/>
    <property type="match status" value="1"/>
</dbReference>
<gene>
    <name evidence="8" type="ORF">UFOPK3402_02056</name>
</gene>
<dbReference type="Pfam" id="PF00702">
    <property type="entry name" value="Hydrolase"/>
    <property type="match status" value="1"/>
</dbReference>
<dbReference type="InterPro" id="IPR001757">
    <property type="entry name" value="P_typ_ATPase"/>
</dbReference>
<evidence type="ECO:0000256" key="3">
    <source>
        <dbReference type="ARBA" id="ARBA00022692"/>
    </source>
</evidence>
<dbReference type="Gene3D" id="3.40.50.1000">
    <property type="entry name" value="HAD superfamily/HAD-like"/>
    <property type="match status" value="1"/>
</dbReference>
<dbReference type="Gene3D" id="3.40.1110.10">
    <property type="entry name" value="Calcium-transporting ATPase, cytoplasmic domain N"/>
    <property type="match status" value="1"/>
</dbReference>
<dbReference type="InterPro" id="IPR051014">
    <property type="entry name" value="Cation_Transport_ATPase_IB"/>
</dbReference>
<dbReference type="InterPro" id="IPR036412">
    <property type="entry name" value="HAD-like_sf"/>
</dbReference>
<dbReference type="GO" id="GO:0016020">
    <property type="term" value="C:membrane"/>
    <property type="evidence" value="ECO:0007669"/>
    <property type="project" value="UniProtKB-SubCell"/>
</dbReference>
<dbReference type="Pfam" id="PF00122">
    <property type="entry name" value="E1-E2_ATPase"/>
    <property type="match status" value="1"/>
</dbReference>
<dbReference type="NCBIfam" id="TIGR01525">
    <property type="entry name" value="ATPase-IB_hvy"/>
    <property type="match status" value="1"/>
</dbReference>
<evidence type="ECO:0000259" key="7">
    <source>
        <dbReference type="Pfam" id="PF00122"/>
    </source>
</evidence>
<feature type="domain" description="P-type ATPase A" evidence="7">
    <location>
        <begin position="107"/>
        <end position="206"/>
    </location>
</feature>
<protein>
    <submittedName>
        <fullName evidence="8">Unannotated protein</fullName>
    </submittedName>
</protein>
<evidence type="ECO:0000256" key="4">
    <source>
        <dbReference type="ARBA" id="ARBA00022989"/>
    </source>
</evidence>
<dbReference type="EMBL" id="CAFBLS010000350">
    <property type="protein sequence ID" value="CAB4887487.1"/>
    <property type="molecule type" value="Genomic_DNA"/>
</dbReference>
<evidence type="ECO:0000256" key="6">
    <source>
        <dbReference type="SAM" id="Phobius"/>
    </source>
</evidence>
<reference evidence="8" key="1">
    <citation type="submission" date="2020-05" db="EMBL/GenBank/DDBJ databases">
        <authorList>
            <person name="Chiriac C."/>
            <person name="Salcher M."/>
            <person name="Ghai R."/>
            <person name="Kavagutti S V."/>
        </authorList>
    </citation>
    <scope>NUCLEOTIDE SEQUENCE</scope>
</reference>
<evidence type="ECO:0000256" key="2">
    <source>
        <dbReference type="ARBA" id="ARBA00006024"/>
    </source>
</evidence>
<dbReference type="InterPro" id="IPR018303">
    <property type="entry name" value="ATPase_P-typ_P_site"/>
</dbReference>
<dbReference type="InterPro" id="IPR023299">
    <property type="entry name" value="ATPase_P-typ_cyto_dom_N"/>
</dbReference>
<dbReference type="InterPro" id="IPR023214">
    <property type="entry name" value="HAD_sf"/>
</dbReference>
<proteinExistence type="inferred from homology"/>
<keyword evidence="3 6" id="KW-0812">Transmembrane</keyword>
<dbReference type="Gene3D" id="2.70.150.10">
    <property type="entry name" value="Calcium-transporting ATPase, cytoplasmic transduction domain A"/>
    <property type="match status" value="1"/>
</dbReference>
<dbReference type="AlphaFoldDB" id="A0A6J7EVC2"/>
<evidence type="ECO:0000256" key="1">
    <source>
        <dbReference type="ARBA" id="ARBA00004370"/>
    </source>
</evidence>
<dbReference type="SUPFAM" id="SSF81653">
    <property type="entry name" value="Calcium ATPase, transduction domain A"/>
    <property type="match status" value="1"/>
</dbReference>
<dbReference type="PROSITE" id="PS00154">
    <property type="entry name" value="ATPASE_E1_E2"/>
    <property type="match status" value="1"/>
</dbReference>
<feature type="transmembrane region" description="Helical" evidence="6">
    <location>
        <begin position="57"/>
        <end position="82"/>
    </location>
</feature>
<dbReference type="NCBIfam" id="TIGR01494">
    <property type="entry name" value="ATPase_P-type"/>
    <property type="match status" value="1"/>
</dbReference>
<keyword evidence="5 6" id="KW-0472">Membrane</keyword>
<sequence length="617" mass="64674">MTIGVLVAIASSAVLMGFGVTRWVVDAPLIVMTAISGVPLIIRVARDAIHASFGADLLGMLALATSAVLGEWLVASIIALMLSGGEALEEAASTRASQVLEALARRSPTIAHRRAGDGSLFDLDVAAVDVGDELVLLPHEICPVDATVLEGHGAMDESYLTGEPYVIPKSPGSTALSGAINGLEALVIRADRTVEHSRYAQIVSVLQRAESTRPPIRRLADRLGLGYTLLALALAVTGWAISGDPNRFLAVLVIATPCPLLIGVPVAIVGAISLAAHHGIIVKDPSMLERISTARTMIFDKTGTLTYGQPVLTGVSLGHGFTRDEVLSVTGSIERYSRHPLSIAVMQAVEDLPMRSVERASERPGLGLEGVVDGRRVLVTGRKALAQVHPLVHAKLPPEAGGLECVVLIDGDYAGTLAFRDEPRAGAREFIAHLSRSHGVVRTLLISGDRASEVEYLADRVGLGEAHASVSPEQKLAMVRAETALAPTVFLGDGINDAPAMTAATVGIAFGKNNDVTAEAAAAVVLDSSLDRLDELMHIGRRMRRIALQSAVGGIVLSSIGMVLAVFGLLPPIAGAMAQEAIDVLAILNASRVAMTRRPMSDFRGTYGSGRSDGGFR</sequence>
<feature type="transmembrane region" description="Helical" evidence="6">
    <location>
        <begin position="248"/>
        <end position="276"/>
    </location>
</feature>
<evidence type="ECO:0000256" key="5">
    <source>
        <dbReference type="ARBA" id="ARBA00023136"/>
    </source>
</evidence>
<name>A0A6J7EVC2_9ZZZZ</name>
<keyword evidence="4 6" id="KW-1133">Transmembrane helix</keyword>